<dbReference type="PROSITE" id="PS00108">
    <property type="entry name" value="PROTEIN_KINASE_ST"/>
    <property type="match status" value="1"/>
</dbReference>
<keyword evidence="5" id="KW-0418">Kinase</keyword>
<protein>
    <recommendedName>
        <fullName evidence="1">non-specific serine/threonine protein kinase</fullName>
        <ecNumber evidence="1">2.7.11.1</ecNumber>
    </recommendedName>
</protein>
<dbReference type="PROSITE" id="PS50011">
    <property type="entry name" value="PROTEIN_KINASE_DOM"/>
    <property type="match status" value="1"/>
</dbReference>
<sequence>MQGAYPPGTRIDHYEIVRMLGHGGMNRVYLARDLHNQELVVLKFPNSELIGNIAVFERYKREAEIGHRINHPYIQRLLNVDEPRSEDYLVMEYIKGRSLREILEERAPEPLPVAEALRIAIQICEALAYCHEHGVFHRDIKPENIMIQENGDVKIIDFGIALLEGARRVTWRGLSSTVGTPDYMSPEQLKGERGTARSDIYAVGIILYEMLCGRTPFEGENVFAIMNQHVSQDPPSILKYNPHLSPELETVVMRAIRRDPQKRYQSMQELLHDLRNLEEVKPVPYTPDPVQLDQTGRLVLLASLAIIAISLAIIAFGFLLQFLHHAAR</sequence>
<dbReference type="PANTHER" id="PTHR24350">
    <property type="entry name" value="SERINE/THREONINE-PROTEIN KINASE IAL-RELATED"/>
    <property type="match status" value="1"/>
</dbReference>
<keyword evidence="6" id="KW-0067">ATP-binding</keyword>
<keyword evidence="7" id="KW-1133">Transmembrane helix</keyword>
<feature type="domain" description="Protein kinase" evidence="8">
    <location>
        <begin position="14"/>
        <end position="275"/>
    </location>
</feature>
<evidence type="ECO:0000256" key="2">
    <source>
        <dbReference type="ARBA" id="ARBA00022527"/>
    </source>
</evidence>
<keyword evidence="7" id="KW-0472">Membrane</keyword>
<evidence type="ECO:0000256" key="7">
    <source>
        <dbReference type="SAM" id="Phobius"/>
    </source>
</evidence>
<gene>
    <name evidence="9" type="ORF">KTA_29110</name>
</gene>
<dbReference type="InterPro" id="IPR008271">
    <property type="entry name" value="Ser/Thr_kinase_AS"/>
</dbReference>
<name>A0A455T5N0_9CHLR</name>
<dbReference type="Gene3D" id="1.10.510.10">
    <property type="entry name" value="Transferase(Phosphotransferase) domain 1"/>
    <property type="match status" value="1"/>
</dbReference>
<evidence type="ECO:0000259" key="8">
    <source>
        <dbReference type="PROSITE" id="PS50011"/>
    </source>
</evidence>
<dbReference type="Pfam" id="PF00069">
    <property type="entry name" value="Pkinase"/>
    <property type="match status" value="1"/>
</dbReference>
<feature type="transmembrane region" description="Helical" evidence="7">
    <location>
        <begin position="298"/>
        <end position="323"/>
    </location>
</feature>
<reference evidence="9" key="1">
    <citation type="submission" date="2018-12" db="EMBL/GenBank/DDBJ databases">
        <title>Novel natural products biosynthetic potential of the class Ktedonobacteria.</title>
        <authorList>
            <person name="Zheng Y."/>
            <person name="Saitou A."/>
            <person name="Wang C.M."/>
            <person name="Toyoda A."/>
            <person name="Minakuchi Y."/>
            <person name="Sekiguchi Y."/>
            <person name="Ueda K."/>
            <person name="Takano H."/>
            <person name="Sakai Y."/>
            <person name="Yokota A."/>
            <person name="Yabe S."/>
        </authorList>
    </citation>
    <scope>NUCLEOTIDE SEQUENCE</scope>
    <source>
        <strain evidence="9">A3-2</strain>
    </source>
</reference>
<dbReference type="FunFam" id="1.10.510.10:FF:000021">
    <property type="entry name" value="Serine/threonine protein kinase"/>
    <property type="match status" value="1"/>
</dbReference>
<keyword evidence="2" id="KW-0723">Serine/threonine-protein kinase</keyword>
<proteinExistence type="predicted"/>
<accession>A0A455T5N0</accession>
<evidence type="ECO:0000256" key="3">
    <source>
        <dbReference type="ARBA" id="ARBA00022679"/>
    </source>
</evidence>
<dbReference type="InterPro" id="IPR000719">
    <property type="entry name" value="Prot_kinase_dom"/>
</dbReference>
<evidence type="ECO:0000256" key="1">
    <source>
        <dbReference type="ARBA" id="ARBA00012513"/>
    </source>
</evidence>
<dbReference type="InterPro" id="IPR030616">
    <property type="entry name" value="Aur-like"/>
</dbReference>
<keyword evidence="3" id="KW-0808">Transferase</keyword>
<dbReference type="GO" id="GO:0005524">
    <property type="term" value="F:ATP binding"/>
    <property type="evidence" value="ECO:0007669"/>
    <property type="project" value="UniProtKB-KW"/>
</dbReference>
<evidence type="ECO:0000256" key="4">
    <source>
        <dbReference type="ARBA" id="ARBA00022741"/>
    </source>
</evidence>
<dbReference type="EC" id="2.7.11.1" evidence="1"/>
<dbReference type="InterPro" id="IPR011009">
    <property type="entry name" value="Kinase-like_dom_sf"/>
</dbReference>
<dbReference type="GO" id="GO:0004674">
    <property type="term" value="F:protein serine/threonine kinase activity"/>
    <property type="evidence" value="ECO:0007669"/>
    <property type="project" value="UniProtKB-KW"/>
</dbReference>
<dbReference type="EMBL" id="AP019377">
    <property type="protein sequence ID" value="BBH94712.1"/>
    <property type="molecule type" value="Genomic_DNA"/>
</dbReference>
<organism evidence="9">
    <name type="scientific">Thermogemmatispora argillosa</name>
    <dbReference type="NCBI Taxonomy" id="2045280"/>
    <lineage>
        <taxon>Bacteria</taxon>
        <taxon>Bacillati</taxon>
        <taxon>Chloroflexota</taxon>
        <taxon>Ktedonobacteria</taxon>
        <taxon>Thermogemmatisporales</taxon>
        <taxon>Thermogemmatisporaceae</taxon>
        <taxon>Thermogemmatispora</taxon>
    </lineage>
</organism>
<dbReference type="AlphaFoldDB" id="A0A455T5N0"/>
<dbReference type="CDD" id="cd14014">
    <property type="entry name" value="STKc_PknB_like"/>
    <property type="match status" value="1"/>
</dbReference>
<dbReference type="SMART" id="SM00220">
    <property type="entry name" value="S_TKc"/>
    <property type="match status" value="1"/>
</dbReference>
<evidence type="ECO:0000256" key="5">
    <source>
        <dbReference type="ARBA" id="ARBA00022777"/>
    </source>
</evidence>
<evidence type="ECO:0000256" key="6">
    <source>
        <dbReference type="ARBA" id="ARBA00022840"/>
    </source>
</evidence>
<dbReference type="SUPFAM" id="SSF56112">
    <property type="entry name" value="Protein kinase-like (PK-like)"/>
    <property type="match status" value="1"/>
</dbReference>
<keyword evidence="7" id="KW-0812">Transmembrane</keyword>
<keyword evidence="4" id="KW-0547">Nucleotide-binding</keyword>
<evidence type="ECO:0000313" key="9">
    <source>
        <dbReference type="EMBL" id="BBH94712.1"/>
    </source>
</evidence>